<evidence type="ECO:0000313" key="2">
    <source>
        <dbReference type="EMBL" id="RDB28215.1"/>
    </source>
</evidence>
<feature type="compositionally biased region" description="Basic and acidic residues" evidence="1">
    <location>
        <begin position="182"/>
        <end position="194"/>
    </location>
</feature>
<dbReference type="InParanoid" id="A0A369K6B2"/>
<reference evidence="2" key="1">
    <citation type="submission" date="2018-04" db="EMBL/GenBank/DDBJ databases">
        <title>Whole genome sequencing of Hypsizygus marmoreus.</title>
        <authorList>
            <person name="Choi I.-G."/>
            <person name="Min B."/>
            <person name="Kim J.-G."/>
            <person name="Kim S."/>
            <person name="Oh Y.-L."/>
            <person name="Kong W.-S."/>
            <person name="Park H."/>
            <person name="Jeong J."/>
            <person name="Song E.-S."/>
        </authorList>
    </citation>
    <scope>NUCLEOTIDE SEQUENCE [LARGE SCALE GENOMIC DNA]</scope>
    <source>
        <strain evidence="2">51987-8</strain>
    </source>
</reference>
<dbReference type="AlphaFoldDB" id="A0A369K6B2"/>
<feature type="compositionally biased region" description="Polar residues" evidence="1">
    <location>
        <begin position="285"/>
        <end position="296"/>
    </location>
</feature>
<keyword evidence="3" id="KW-1185">Reference proteome</keyword>
<organism evidence="2 3">
    <name type="scientific">Hypsizygus marmoreus</name>
    <name type="common">White beech mushroom</name>
    <name type="synonym">Agaricus marmoreus</name>
    <dbReference type="NCBI Taxonomy" id="39966"/>
    <lineage>
        <taxon>Eukaryota</taxon>
        <taxon>Fungi</taxon>
        <taxon>Dikarya</taxon>
        <taxon>Basidiomycota</taxon>
        <taxon>Agaricomycotina</taxon>
        <taxon>Agaricomycetes</taxon>
        <taxon>Agaricomycetidae</taxon>
        <taxon>Agaricales</taxon>
        <taxon>Tricholomatineae</taxon>
        <taxon>Lyophyllaceae</taxon>
        <taxon>Hypsizygus</taxon>
    </lineage>
</organism>
<dbReference type="Proteomes" id="UP000076154">
    <property type="component" value="Unassembled WGS sequence"/>
</dbReference>
<comment type="caution">
    <text evidence="2">The sequence shown here is derived from an EMBL/GenBank/DDBJ whole genome shotgun (WGS) entry which is preliminary data.</text>
</comment>
<evidence type="ECO:0000256" key="1">
    <source>
        <dbReference type="SAM" id="MobiDB-lite"/>
    </source>
</evidence>
<proteinExistence type="predicted"/>
<feature type="compositionally biased region" description="Polar residues" evidence="1">
    <location>
        <begin position="255"/>
        <end position="265"/>
    </location>
</feature>
<dbReference type="EMBL" id="LUEZ02000012">
    <property type="protein sequence ID" value="RDB28215.1"/>
    <property type="molecule type" value="Genomic_DNA"/>
</dbReference>
<accession>A0A369K6B2</accession>
<sequence>MQRCSANFVKKEIARTNYQLSPVVLAQLEKAANEPGDPALTSDSLLVDHRMSDFESLISDCLDARFSGPTDSQVALMADCLAGDYMSKMIMKTAGTQYTLNNWHKMMANVGAGDSVSGLSLHALVQEIYRPLMPFIWDWVKPSLVRCKSLNYSKQQIKKLAKWKRRRDRKVLALAAVTRPEPSSKSDSYSECRMDGGTQSSGRDWIAGEHRNVDGLDVGALTDDGTALRKRKKGDSKPGRVKTSLRRRLLRLQEGLTSDSDNESPSMHPDRKVGGKNPQLPPPYSSSSFSETTQDTSPILACASDVPAPSSLANVSALAMVSGTLLSLLW</sequence>
<feature type="region of interest" description="Disordered" evidence="1">
    <location>
        <begin position="178"/>
        <end position="205"/>
    </location>
</feature>
<gene>
    <name evidence="2" type="ORF">Hypma_001378</name>
</gene>
<name>A0A369K6B2_HYPMA</name>
<feature type="region of interest" description="Disordered" evidence="1">
    <location>
        <begin position="254"/>
        <end position="296"/>
    </location>
</feature>
<evidence type="ECO:0000313" key="3">
    <source>
        <dbReference type="Proteomes" id="UP000076154"/>
    </source>
</evidence>
<protein>
    <submittedName>
        <fullName evidence="2">Uncharacterized protein</fullName>
    </submittedName>
</protein>